<dbReference type="PANTHER" id="PTHR43162">
    <property type="match status" value="1"/>
</dbReference>
<name>A0A8J3QUI4_9ACTN</name>
<evidence type="ECO:0000259" key="1">
    <source>
        <dbReference type="Pfam" id="PF13460"/>
    </source>
</evidence>
<dbReference type="Gene3D" id="3.40.50.720">
    <property type="entry name" value="NAD(P)-binding Rossmann-like Domain"/>
    <property type="match status" value="1"/>
</dbReference>
<protein>
    <submittedName>
        <fullName evidence="2">NmrA family transcriptional regulator</fullName>
    </submittedName>
</protein>
<reference evidence="2" key="1">
    <citation type="submission" date="2021-01" db="EMBL/GenBank/DDBJ databases">
        <title>Whole genome shotgun sequence of Rugosimonospora africana NBRC 104875.</title>
        <authorList>
            <person name="Komaki H."/>
            <person name="Tamura T."/>
        </authorList>
    </citation>
    <scope>NUCLEOTIDE SEQUENCE</scope>
    <source>
        <strain evidence="2">NBRC 104875</strain>
    </source>
</reference>
<gene>
    <name evidence="2" type="ORF">Raf01_59020</name>
</gene>
<dbReference type="EMBL" id="BONZ01000057">
    <property type="protein sequence ID" value="GIH17730.1"/>
    <property type="molecule type" value="Genomic_DNA"/>
</dbReference>
<comment type="caution">
    <text evidence="2">The sequence shown here is derived from an EMBL/GenBank/DDBJ whole genome shotgun (WGS) entry which is preliminary data.</text>
</comment>
<dbReference type="InterPro" id="IPR051604">
    <property type="entry name" value="Ergot_Alk_Oxidoreductase"/>
</dbReference>
<sequence>MNQLPDQRVAGAGPVQQIAEDVHVITVDDHKCFLDARPWIVSDTCSCLDVVNDILILGTGKTGRRIAARLRAAGRPVRTAARTSGDIAVDLGDPDTWAPALGGVTAAYLIEPDLQAASTAREARIPRFVTEAVAAGVRRLVLLSAGGADHDSNPLKLAEQAVRGSGVEWTVLRPTWFAQNFSEGPWRPGVLSGALALPTGDGRTAFVDAEDIAEVAASALTEDRHNSQVYMLTGPRAISFGEAADLIAKATGRDVRHLDVDPEVHIERQVAAGVPGDVARLLTGVLTAIRDGRDAGVADGVERALGRPPGRFEDYVSRAAAAGDWD</sequence>
<dbReference type="Pfam" id="PF13460">
    <property type="entry name" value="NAD_binding_10"/>
    <property type="match status" value="1"/>
</dbReference>
<dbReference type="Gene3D" id="3.90.25.10">
    <property type="entry name" value="UDP-galactose 4-epimerase, domain 1"/>
    <property type="match status" value="1"/>
</dbReference>
<dbReference type="Proteomes" id="UP000642748">
    <property type="component" value="Unassembled WGS sequence"/>
</dbReference>
<keyword evidence="3" id="KW-1185">Reference proteome</keyword>
<evidence type="ECO:0000313" key="3">
    <source>
        <dbReference type="Proteomes" id="UP000642748"/>
    </source>
</evidence>
<proteinExistence type="predicted"/>
<dbReference type="SUPFAM" id="SSF51735">
    <property type="entry name" value="NAD(P)-binding Rossmann-fold domains"/>
    <property type="match status" value="1"/>
</dbReference>
<feature type="domain" description="NAD(P)-binding" evidence="1">
    <location>
        <begin position="58"/>
        <end position="222"/>
    </location>
</feature>
<dbReference type="InterPro" id="IPR016040">
    <property type="entry name" value="NAD(P)-bd_dom"/>
</dbReference>
<dbReference type="AlphaFoldDB" id="A0A8J3QUI4"/>
<accession>A0A8J3QUI4</accession>
<dbReference type="PANTHER" id="PTHR43162:SF1">
    <property type="entry name" value="PRESTALK A DIFFERENTIATION PROTEIN A"/>
    <property type="match status" value="1"/>
</dbReference>
<dbReference type="InterPro" id="IPR036291">
    <property type="entry name" value="NAD(P)-bd_dom_sf"/>
</dbReference>
<organism evidence="2 3">
    <name type="scientific">Rugosimonospora africana</name>
    <dbReference type="NCBI Taxonomy" id="556532"/>
    <lineage>
        <taxon>Bacteria</taxon>
        <taxon>Bacillati</taxon>
        <taxon>Actinomycetota</taxon>
        <taxon>Actinomycetes</taxon>
        <taxon>Micromonosporales</taxon>
        <taxon>Micromonosporaceae</taxon>
        <taxon>Rugosimonospora</taxon>
    </lineage>
</organism>
<evidence type="ECO:0000313" key="2">
    <source>
        <dbReference type="EMBL" id="GIH17730.1"/>
    </source>
</evidence>